<dbReference type="InterPro" id="IPR018389">
    <property type="entry name" value="DctP_fam"/>
</dbReference>
<dbReference type="Pfam" id="PF03480">
    <property type="entry name" value="DctP"/>
    <property type="match status" value="1"/>
</dbReference>
<keyword evidence="5" id="KW-0574">Periplasm</keyword>
<feature type="region of interest" description="Disordered" evidence="6">
    <location>
        <begin position="1"/>
        <end position="69"/>
    </location>
</feature>
<feature type="compositionally biased region" description="Low complexity" evidence="6">
    <location>
        <begin position="1"/>
        <end position="27"/>
    </location>
</feature>
<dbReference type="InterPro" id="IPR038404">
    <property type="entry name" value="TRAP_DctP_sf"/>
</dbReference>
<comment type="caution">
    <text evidence="7">The sequence shown here is derived from an EMBL/GenBank/DDBJ whole genome shotgun (WGS) entry which is preliminary data.</text>
</comment>
<evidence type="ECO:0000256" key="5">
    <source>
        <dbReference type="ARBA" id="ARBA00022764"/>
    </source>
</evidence>
<name>A0A2A3JZA7_9RHOB</name>
<evidence type="ECO:0000256" key="4">
    <source>
        <dbReference type="ARBA" id="ARBA00022729"/>
    </source>
</evidence>
<protein>
    <submittedName>
        <fullName evidence="7">C4-dicarboxylate ABC transporter</fullName>
    </submittedName>
</protein>
<dbReference type="SUPFAM" id="SSF53850">
    <property type="entry name" value="Periplasmic binding protein-like II"/>
    <property type="match status" value="1"/>
</dbReference>
<sequence>MAPPSTSRARAAPTPAPRSTPSLSAASWPGCSPVRPPRRRTASTRPGPSRRSPSRRFWPAERRPHQQDQALREETHLELKHIALIGAVAVTLQAAPALAQTEIIFGISAADGSLQDQTAEEFARRANEKLGDKAVVKVFDSSQLGKDKDMLQKIKLGTMHITLPSSTMPEIAPEYALFDLPFLVADRQHLAKIDEALFDSVLKPAAEAKGYKPLAIWENGFRQITNSKHPVTTPADLKGLKIRTPNSSWRVAMFQEYGANPTPMPFSELFVALQTGVVDGQENPMTNIYGGKLNEVQEYLSLSNHVYSPAYPTVGLKAFEKLDPEVQQIIEETAKEVAFWARDTGEAQDGELVGKLEEGGLAVNKTDRDAFVEASKPIYEKFAAEVTGGQEMIDKALSLADGSGS</sequence>
<dbReference type="OrthoDB" id="8673861at2"/>
<dbReference type="PANTHER" id="PTHR33376:SF7">
    <property type="entry name" value="C4-DICARBOXYLATE-BINDING PROTEIN DCTB"/>
    <property type="match status" value="1"/>
</dbReference>
<dbReference type="CDD" id="cd13603">
    <property type="entry name" value="PBP2_TRAP_Siap_TeaA_like"/>
    <property type="match status" value="1"/>
</dbReference>
<dbReference type="GO" id="GO:0055085">
    <property type="term" value="P:transmembrane transport"/>
    <property type="evidence" value="ECO:0007669"/>
    <property type="project" value="InterPro"/>
</dbReference>
<organism evidence="7">
    <name type="scientific">Alloyangia mangrovi</name>
    <dbReference type="NCBI Taxonomy" id="1779329"/>
    <lineage>
        <taxon>Bacteria</taxon>
        <taxon>Pseudomonadati</taxon>
        <taxon>Pseudomonadota</taxon>
        <taxon>Alphaproteobacteria</taxon>
        <taxon>Rhodobacterales</taxon>
        <taxon>Roseobacteraceae</taxon>
        <taxon>Alloyangia</taxon>
    </lineage>
</organism>
<gene>
    <name evidence="7" type="ORF">CLG85_03450</name>
</gene>
<dbReference type="EMBL" id="NTHN01000037">
    <property type="protein sequence ID" value="PBD20535.1"/>
    <property type="molecule type" value="Genomic_DNA"/>
</dbReference>
<dbReference type="GO" id="GO:0030288">
    <property type="term" value="C:outer membrane-bounded periplasmic space"/>
    <property type="evidence" value="ECO:0007669"/>
    <property type="project" value="InterPro"/>
</dbReference>
<evidence type="ECO:0000256" key="3">
    <source>
        <dbReference type="ARBA" id="ARBA00022448"/>
    </source>
</evidence>
<dbReference type="InterPro" id="IPR004682">
    <property type="entry name" value="TRAP_DctP"/>
</dbReference>
<reference evidence="7" key="1">
    <citation type="submission" date="2017-09" db="EMBL/GenBank/DDBJ databases">
        <title>Yangia sp. SAOS 153D whole genome sequencing.</title>
        <authorList>
            <person name="Verma A."/>
            <person name="Krishnamurthi S."/>
        </authorList>
    </citation>
    <scope>NUCLEOTIDE SEQUENCE [LARGE SCALE GENOMIC DNA]</scope>
    <source>
        <strain evidence="7">SAOS 153D</strain>
    </source>
</reference>
<feature type="compositionally biased region" description="Basic and acidic residues" evidence="6">
    <location>
        <begin position="58"/>
        <end position="69"/>
    </location>
</feature>
<keyword evidence="4" id="KW-0732">Signal</keyword>
<dbReference type="Gene3D" id="3.40.190.170">
    <property type="entry name" value="Bacterial extracellular solute-binding protein, family 7"/>
    <property type="match status" value="1"/>
</dbReference>
<evidence type="ECO:0000256" key="2">
    <source>
        <dbReference type="ARBA" id="ARBA00009023"/>
    </source>
</evidence>
<dbReference type="NCBIfam" id="NF037995">
    <property type="entry name" value="TRAP_S1"/>
    <property type="match status" value="1"/>
</dbReference>
<dbReference type="NCBIfam" id="TIGR00787">
    <property type="entry name" value="dctP"/>
    <property type="match status" value="1"/>
</dbReference>
<accession>A0A2A3JZA7</accession>
<evidence type="ECO:0000313" key="7">
    <source>
        <dbReference type="EMBL" id="PBD20535.1"/>
    </source>
</evidence>
<dbReference type="PANTHER" id="PTHR33376">
    <property type="match status" value="1"/>
</dbReference>
<evidence type="ECO:0000256" key="1">
    <source>
        <dbReference type="ARBA" id="ARBA00004418"/>
    </source>
</evidence>
<proteinExistence type="inferred from homology"/>
<comment type="similarity">
    <text evidence="2">Belongs to the bacterial solute-binding protein 7 family.</text>
</comment>
<dbReference type="AlphaFoldDB" id="A0A2A3JZA7"/>
<comment type="subcellular location">
    <subcellularLocation>
        <location evidence="1">Periplasm</location>
    </subcellularLocation>
</comment>
<keyword evidence="3" id="KW-0813">Transport</keyword>
<evidence type="ECO:0000256" key="6">
    <source>
        <dbReference type="SAM" id="MobiDB-lite"/>
    </source>
</evidence>